<dbReference type="Proteomes" id="UP000540685">
    <property type="component" value="Unassembled WGS sequence"/>
</dbReference>
<organism evidence="2 3">
    <name type="scientific">Streptosporangium becharense</name>
    <dbReference type="NCBI Taxonomy" id="1816182"/>
    <lineage>
        <taxon>Bacteria</taxon>
        <taxon>Bacillati</taxon>
        <taxon>Actinomycetota</taxon>
        <taxon>Actinomycetes</taxon>
        <taxon>Streptosporangiales</taxon>
        <taxon>Streptosporangiaceae</taxon>
        <taxon>Streptosporangium</taxon>
    </lineage>
</organism>
<sequence>MTPTDRTREEERPVDHVIGTPSAAALPSPDP</sequence>
<evidence type="ECO:0000313" key="3">
    <source>
        <dbReference type="Proteomes" id="UP000540685"/>
    </source>
</evidence>
<evidence type="ECO:0000256" key="1">
    <source>
        <dbReference type="SAM" id="MobiDB-lite"/>
    </source>
</evidence>
<keyword evidence="3" id="KW-1185">Reference proteome</keyword>
<protein>
    <submittedName>
        <fullName evidence="2">Uncharacterized protein</fullName>
    </submittedName>
</protein>
<comment type="caution">
    <text evidence="2">The sequence shown here is derived from an EMBL/GenBank/DDBJ whole genome shotgun (WGS) entry which is preliminary data.</text>
</comment>
<name>A0A7W9IAX8_9ACTN</name>
<accession>A0A7W9IAX8</accession>
<dbReference type="AlphaFoldDB" id="A0A7W9IAX8"/>
<proteinExistence type="predicted"/>
<feature type="compositionally biased region" description="Basic and acidic residues" evidence="1">
    <location>
        <begin position="1"/>
        <end position="15"/>
    </location>
</feature>
<evidence type="ECO:0000313" key="2">
    <source>
        <dbReference type="EMBL" id="MBB5817339.1"/>
    </source>
</evidence>
<feature type="region of interest" description="Disordered" evidence="1">
    <location>
        <begin position="1"/>
        <end position="31"/>
    </location>
</feature>
<dbReference type="EMBL" id="JACHMP010000001">
    <property type="protein sequence ID" value="MBB5817339.1"/>
    <property type="molecule type" value="Genomic_DNA"/>
</dbReference>
<gene>
    <name evidence="2" type="ORF">F4562_000401</name>
</gene>
<reference evidence="2 3" key="1">
    <citation type="submission" date="2020-08" db="EMBL/GenBank/DDBJ databases">
        <title>Sequencing the genomes of 1000 actinobacteria strains.</title>
        <authorList>
            <person name="Klenk H.-P."/>
        </authorList>
    </citation>
    <scope>NUCLEOTIDE SEQUENCE [LARGE SCALE GENOMIC DNA]</scope>
    <source>
        <strain evidence="2 3">DSM 46887</strain>
    </source>
</reference>